<dbReference type="Gene3D" id="3.30.420.40">
    <property type="match status" value="1"/>
</dbReference>
<keyword evidence="1" id="KW-0132">Cell division</keyword>
<dbReference type="Proteomes" id="UP000824019">
    <property type="component" value="Unassembled WGS sequence"/>
</dbReference>
<gene>
    <name evidence="1" type="primary">ftsA</name>
    <name evidence="1" type="ORF">KIC69_07905</name>
</gene>
<dbReference type="InterPro" id="IPR050696">
    <property type="entry name" value="FtsA/MreB"/>
</dbReference>
<comment type="caution">
    <text evidence="1">The sequence shown here is derived from an EMBL/GenBank/DDBJ whole genome shotgun (WGS) entry which is preliminary data.</text>
</comment>
<proteinExistence type="predicted"/>
<dbReference type="InterPro" id="IPR020823">
    <property type="entry name" value="Cell_div_FtsA"/>
</dbReference>
<protein>
    <submittedName>
        <fullName evidence="1">Cell division protein FtsA</fullName>
    </submittedName>
</protein>
<dbReference type="EMBL" id="JAHAKR010000412">
    <property type="protein sequence ID" value="MBS5830736.1"/>
    <property type="molecule type" value="Genomic_DNA"/>
</dbReference>
<dbReference type="InterPro" id="IPR043129">
    <property type="entry name" value="ATPase_NBD"/>
</dbReference>
<name>A0A9E1FBI5_9BACT</name>
<dbReference type="PANTHER" id="PTHR32432:SF4">
    <property type="entry name" value="CELL DIVISION PROTEIN FTSA"/>
    <property type="match status" value="1"/>
</dbReference>
<dbReference type="AlphaFoldDB" id="A0A9E1FBI5"/>
<organism evidence="1 2">
    <name type="scientific">Campylobacter concisus</name>
    <dbReference type="NCBI Taxonomy" id="199"/>
    <lineage>
        <taxon>Bacteria</taxon>
        <taxon>Pseudomonadati</taxon>
        <taxon>Campylobacterota</taxon>
        <taxon>Epsilonproteobacteria</taxon>
        <taxon>Campylobacterales</taxon>
        <taxon>Campylobacteraceae</taxon>
        <taxon>Campylobacter</taxon>
    </lineage>
</organism>
<dbReference type="GO" id="GO:0051301">
    <property type="term" value="P:cell division"/>
    <property type="evidence" value="ECO:0007669"/>
    <property type="project" value="UniProtKB-KW"/>
</dbReference>
<dbReference type="Pfam" id="PF14450">
    <property type="entry name" value="FtsA"/>
    <property type="match status" value="1"/>
</dbReference>
<dbReference type="SUPFAM" id="SSF53067">
    <property type="entry name" value="Actin-like ATPase domain"/>
    <property type="match status" value="1"/>
</dbReference>
<dbReference type="PANTHER" id="PTHR32432">
    <property type="entry name" value="CELL DIVISION PROTEIN FTSA-RELATED"/>
    <property type="match status" value="1"/>
</dbReference>
<dbReference type="GO" id="GO:0032153">
    <property type="term" value="C:cell division site"/>
    <property type="evidence" value="ECO:0007669"/>
    <property type="project" value="TreeGrafter"/>
</dbReference>
<sequence>EKELGVALIDMGGETCNMVVHAGNSLRYNSYLHVGSANITIDLSMALHTPLPKAEEIKLEYGKLVNKSVDLIELPRLGDEQKTHEVSLDVISNVISARAEETVMVLANMLEDSGYKDLVGAGIVLTGGMTKLDGLKDLASAIFDNMPVRIARPKEMDGLYEILRDPANSCAIGLCMYGAGEFTPYEIDSEKKMRYKGELRSKPKTNFNIFEEEKKEKFEAKKQEKDDFEEGIELVNMDINLEQTNNNNELANIADISKQEKKPSALKKFWHSMTQLF</sequence>
<evidence type="ECO:0000313" key="1">
    <source>
        <dbReference type="EMBL" id="MBS5830736.1"/>
    </source>
</evidence>
<evidence type="ECO:0000313" key="2">
    <source>
        <dbReference type="Proteomes" id="UP000824019"/>
    </source>
</evidence>
<dbReference type="GO" id="GO:0009898">
    <property type="term" value="C:cytoplasmic side of plasma membrane"/>
    <property type="evidence" value="ECO:0007669"/>
    <property type="project" value="TreeGrafter"/>
</dbReference>
<keyword evidence="1" id="KW-0131">Cell cycle</keyword>
<reference evidence="1" key="1">
    <citation type="submission" date="2021-02" db="EMBL/GenBank/DDBJ databases">
        <title>Infant gut strain persistence is associated with maternal origin, phylogeny, and functional potential including surface adhesion and iron acquisition.</title>
        <authorList>
            <person name="Lou Y.C."/>
        </authorList>
    </citation>
    <scope>NUCLEOTIDE SEQUENCE</scope>
    <source>
        <strain evidence="1">L3_101_000G1_dasL3_101_000G1_concoct_7_sub</strain>
    </source>
</reference>
<accession>A0A9E1FBI5</accession>
<dbReference type="NCBIfam" id="TIGR01174">
    <property type="entry name" value="ftsA"/>
    <property type="match status" value="1"/>
</dbReference>
<feature type="non-terminal residue" evidence="1">
    <location>
        <position position="1"/>
    </location>
</feature>